<gene>
    <name evidence="2" type="ORF">VTK73DRAFT_7286</name>
</gene>
<evidence type="ECO:0000313" key="2">
    <source>
        <dbReference type="EMBL" id="KAL1860559.1"/>
    </source>
</evidence>
<keyword evidence="3" id="KW-1185">Reference proteome</keyword>
<reference evidence="2 3" key="1">
    <citation type="journal article" date="2024" name="Commun. Biol.">
        <title>Comparative genomic analysis of thermophilic fungi reveals convergent evolutionary adaptations and gene losses.</title>
        <authorList>
            <person name="Steindorff A.S."/>
            <person name="Aguilar-Pontes M.V."/>
            <person name="Robinson A.J."/>
            <person name="Andreopoulos B."/>
            <person name="LaButti K."/>
            <person name="Kuo A."/>
            <person name="Mondo S."/>
            <person name="Riley R."/>
            <person name="Otillar R."/>
            <person name="Haridas S."/>
            <person name="Lipzen A."/>
            <person name="Grimwood J."/>
            <person name="Schmutz J."/>
            <person name="Clum A."/>
            <person name="Reid I.D."/>
            <person name="Moisan M.C."/>
            <person name="Butler G."/>
            <person name="Nguyen T.T.M."/>
            <person name="Dewar K."/>
            <person name="Conant G."/>
            <person name="Drula E."/>
            <person name="Henrissat B."/>
            <person name="Hansel C."/>
            <person name="Singer S."/>
            <person name="Hutchinson M.I."/>
            <person name="de Vries R.P."/>
            <person name="Natvig D.O."/>
            <person name="Powell A.J."/>
            <person name="Tsang A."/>
            <person name="Grigoriev I.V."/>
        </authorList>
    </citation>
    <scope>NUCLEOTIDE SEQUENCE [LARGE SCALE GENOMIC DNA]</scope>
    <source>
        <strain evidence="2 3">ATCC 24622</strain>
    </source>
</reference>
<sequence>MSREGPSAARTSPAAPHPRPQATQGRFRRGHPAGHGLASTRVIRGDDADDASPTNLPILVVSPRSYSQRRDLQVYPRRSWQSQSRSHLHADRSHALPGCSLGALLKRKQQMQLGPSAISRRPLLLALSWSAACVVGGCKTGASKPGAAVQCDLDLPLHPLLQVSLRDAASPVRETLELHSAQCVMHIRGSLLAPLYGKYQVHGIRGREGCKSLGEGLYGDVTVELPSWTVAFP</sequence>
<dbReference type="Proteomes" id="UP001586593">
    <property type="component" value="Unassembled WGS sequence"/>
</dbReference>
<accession>A0ABR3WFE3</accession>
<feature type="region of interest" description="Disordered" evidence="1">
    <location>
        <begin position="1"/>
        <end position="38"/>
    </location>
</feature>
<evidence type="ECO:0000256" key="1">
    <source>
        <dbReference type="SAM" id="MobiDB-lite"/>
    </source>
</evidence>
<name>A0ABR3WFE3_9PEZI</name>
<proteinExistence type="predicted"/>
<comment type="caution">
    <text evidence="2">The sequence shown here is derived from an EMBL/GenBank/DDBJ whole genome shotgun (WGS) entry which is preliminary data.</text>
</comment>
<protein>
    <submittedName>
        <fullName evidence="2">Uncharacterized protein</fullName>
    </submittedName>
</protein>
<dbReference type="EMBL" id="JAZHXJ010000454">
    <property type="protein sequence ID" value="KAL1860559.1"/>
    <property type="molecule type" value="Genomic_DNA"/>
</dbReference>
<organism evidence="2 3">
    <name type="scientific">Phialemonium thermophilum</name>
    <dbReference type="NCBI Taxonomy" id="223376"/>
    <lineage>
        <taxon>Eukaryota</taxon>
        <taxon>Fungi</taxon>
        <taxon>Dikarya</taxon>
        <taxon>Ascomycota</taxon>
        <taxon>Pezizomycotina</taxon>
        <taxon>Sordariomycetes</taxon>
        <taxon>Sordariomycetidae</taxon>
        <taxon>Cephalothecales</taxon>
        <taxon>Cephalothecaceae</taxon>
        <taxon>Phialemonium</taxon>
    </lineage>
</organism>
<evidence type="ECO:0000313" key="3">
    <source>
        <dbReference type="Proteomes" id="UP001586593"/>
    </source>
</evidence>